<dbReference type="FunFam" id="3.30.160.60:FF:001156">
    <property type="entry name" value="Zinc finger protein 407"/>
    <property type="match status" value="1"/>
</dbReference>
<evidence type="ECO:0000256" key="12">
    <source>
        <dbReference type="SAM" id="MobiDB-lite"/>
    </source>
</evidence>
<keyword evidence="15" id="KW-1185">Reference proteome</keyword>
<evidence type="ECO:0000259" key="13">
    <source>
        <dbReference type="PROSITE" id="PS50157"/>
    </source>
</evidence>
<evidence type="ECO:0000313" key="15">
    <source>
        <dbReference type="Proteomes" id="UP000243519"/>
    </source>
</evidence>
<keyword evidence="3" id="KW-0479">Metal-binding</keyword>
<gene>
    <name evidence="14" type="ORF">A7D00_1205</name>
</gene>
<dbReference type="EMBL" id="LHPN01000001">
    <property type="protein sequence ID" value="OAL75606.1"/>
    <property type="molecule type" value="Genomic_DNA"/>
</dbReference>
<keyword evidence="5 11" id="KW-0863">Zinc-finger</keyword>
<dbReference type="PROSITE" id="PS00028">
    <property type="entry name" value="ZINC_FINGER_C2H2_1"/>
    <property type="match status" value="1"/>
</dbReference>
<comment type="subcellular location">
    <subcellularLocation>
        <location evidence="1">Nucleus</location>
    </subcellularLocation>
</comment>
<feature type="compositionally biased region" description="Low complexity" evidence="12">
    <location>
        <begin position="374"/>
        <end position="384"/>
    </location>
</feature>
<feature type="region of interest" description="Disordered" evidence="12">
    <location>
        <begin position="1"/>
        <end position="207"/>
    </location>
</feature>
<dbReference type="GO" id="GO:0005654">
    <property type="term" value="C:nucleoplasm"/>
    <property type="evidence" value="ECO:0007669"/>
    <property type="project" value="TreeGrafter"/>
</dbReference>
<evidence type="ECO:0000256" key="11">
    <source>
        <dbReference type="PROSITE-ProRule" id="PRU00042"/>
    </source>
</evidence>
<evidence type="ECO:0000256" key="4">
    <source>
        <dbReference type="ARBA" id="ARBA00022737"/>
    </source>
</evidence>
<keyword evidence="6" id="KW-0862">Zinc</keyword>
<evidence type="ECO:0000256" key="1">
    <source>
        <dbReference type="ARBA" id="ARBA00004123"/>
    </source>
</evidence>
<feature type="compositionally biased region" description="Low complexity" evidence="12">
    <location>
        <begin position="76"/>
        <end position="89"/>
    </location>
</feature>
<evidence type="ECO:0000256" key="8">
    <source>
        <dbReference type="ARBA" id="ARBA00023125"/>
    </source>
</evidence>
<evidence type="ECO:0000256" key="9">
    <source>
        <dbReference type="ARBA" id="ARBA00023163"/>
    </source>
</evidence>
<dbReference type="SUPFAM" id="SSF57667">
    <property type="entry name" value="beta-beta-alpha zinc fingers"/>
    <property type="match status" value="1"/>
</dbReference>
<sequence length="410" mass="44616">MGAVFHPHQQFTQSNDTILPSFERSNPQPLQPQPTNSSKYYSPNAPSSSPRGQKRSIGLASKPQIDRPNSFSLNLAPSTSGSTGQSSPAYWPGVPSLPFNAGTSQTPISQLQQHSQSQDSQQHPSNQVDQHQSQQHSSQTMAQTLMDSQANSGHISSQASQQQSPLDPYGHRFRYPGPQQSPLPQHPSSFQPYPGASMSMGQTSVSDSSQRLGVPVQVPVEGQQPLPQYTRPYPSYNLPAMNGPVMSNVHHPSSQMALIGSMQPNILPTFNSGHAASLQQMYTHQHPQAHHMHGLGPPGPQNDRPFRCDTCQQSFNRNHDLKRHKRIHLAVKPFPCNHCDKSFSRKDALKRHILVKGCGKDPHSESDHSRIIKSESSAPFSASHSAKDDDGSSATPPSATGSRKGSNGGI</sequence>
<reference evidence="14 15" key="1">
    <citation type="submission" date="2016-05" db="EMBL/GenBank/DDBJ databases">
        <title>Genome sequencing of Trichophyton violaceum CMCC(F)T3l isolated from hair.</title>
        <authorList>
            <person name="Zhan P."/>
            <person name="Tao Y."/>
            <person name="Liu W."/>
        </authorList>
    </citation>
    <scope>NUCLEOTIDE SEQUENCE [LARGE SCALE GENOMIC DNA]</scope>
    <source>
        <strain evidence="15">CMCC(F)T3l</strain>
    </source>
</reference>
<dbReference type="FunFam" id="3.30.160.60:FF:001666">
    <property type="entry name" value="MDS1 and EVI1 complex locus"/>
    <property type="match status" value="1"/>
</dbReference>
<proteinExistence type="inferred from homology"/>
<feature type="compositionally biased region" description="Basic and acidic residues" evidence="12">
    <location>
        <begin position="358"/>
        <end position="373"/>
    </location>
</feature>
<evidence type="ECO:0000256" key="10">
    <source>
        <dbReference type="ARBA" id="ARBA00023242"/>
    </source>
</evidence>
<organism evidence="14 15">
    <name type="scientific">Trichophyton violaceum</name>
    <dbReference type="NCBI Taxonomy" id="34388"/>
    <lineage>
        <taxon>Eukaryota</taxon>
        <taxon>Fungi</taxon>
        <taxon>Dikarya</taxon>
        <taxon>Ascomycota</taxon>
        <taxon>Pezizomycotina</taxon>
        <taxon>Eurotiomycetes</taxon>
        <taxon>Eurotiomycetidae</taxon>
        <taxon>Onygenales</taxon>
        <taxon>Arthrodermataceae</taxon>
        <taxon>Trichophyton</taxon>
    </lineage>
</organism>
<dbReference type="SMART" id="SM00355">
    <property type="entry name" value="ZnF_C2H2"/>
    <property type="match status" value="2"/>
</dbReference>
<comment type="similarity">
    <text evidence="2">Belongs to the krueppel C2H2-type zinc-finger protein family.</text>
</comment>
<protein>
    <recommendedName>
        <fullName evidence="13">C2H2-type domain-containing protein</fullName>
    </recommendedName>
</protein>
<evidence type="ECO:0000256" key="3">
    <source>
        <dbReference type="ARBA" id="ARBA00022723"/>
    </source>
</evidence>
<dbReference type="Pfam" id="PF00096">
    <property type="entry name" value="zf-C2H2"/>
    <property type="match status" value="2"/>
</dbReference>
<comment type="caution">
    <text evidence="14">The sequence shown here is derived from an EMBL/GenBank/DDBJ whole genome shotgun (WGS) entry which is preliminary data.</text>
</comment>
<evidence type="ECO:0000256" key="2">
    <source>
        <dbReference type="ARBA" id="ARBA00006991"/>
    </source>
</evidence>
<evidence type="ECO:0000256" key="5">
    <source>
        <dbReference type="ARBA" id="ARBA00022771"/>
    </source>
</evidence>
<keyword evidence="8" id="KW-0238">DNA-binding</keyword>
<dbReference type="InterPro" id="IPR013087">
    <property type="entry name" value="Znf_C2H2_type"/>
</dbReference>
<feature type="region of interest" description="Disordered" evidence="12">
    <location>
        <begin position="357"/>
        <end position="410"/>
    </location>
</feature>
<dbReference type="Proteomes" id="UP000243519">
    <property type="component" value="Unassembled WGS sequence"/>
</dbReference>
<dbReference type="GO" id="GO:0008270">
    <property type="term" value="F:zinc ion binding"/>
    <property type="evidence" value="ECO:0007669"/>
    <property type="project" value="UniProtKB-KW"/>
</dbReference>
<evidence type="ECO:0000256" key="7">
    <source>
        <dbReference type="ARBA" id="ARBA00023015"/>
    </source>
</evidence>
<dbReference type="InterPro" id="IPR036236">
    <property type="entry name" value="Znf_C2H2_sf"/>
</dbReference>
<feature type="domain" description="C2H2-type" evidence="13">
    <location>
        <begin position="334"/>
        <end position="362"/>
    </location>
</feature>
<dbReference type="OrthoDB" id="8922241at2759"/>
<feature type="compositionally biased region" description="Low complexity" evidence="12">
    <location>
        <begin position="109"/>
        <end position="139"/>
    </location>
</feature>
<feature type="compositionally biased region" description="Polar residues" evidence="12">
    <location>
        <begin position="9"/>
        <end position="51"/>
    </location>
</feature>
<dbReference type="GO" id="GO:0001227">
    <property type="term" value="F:DNA-binding transcription repressor activity, RNA polymerase II-specific"/>
    <property type="evidence" value="ECO:0007669"/>
    <property type="project" value="TreeGrafter"/>
</dbReference>
<keyword evidence="4" id="KW-0677">Repeat</keyword>
<dbReference type="GO" id="GO:0000978">
    <property type="term" value="F:RNA polymerase II cis-regulatory region sequence-specific DNA binding"/>
    <property type="evidence" value="ECO:0007669"/>
    <property type="project" value="TreeGrafter"/>
</dbReference>
<dbReference type="PROSITE" id="PS50157">
    <property type="entry name" value="ZINC_FINGER_C2H2_2"/>
    <property type="match status" value="2"/>
</dbReference>
<keyword evidence="10" id="KW-0539">Nucleus</keyword>
<dbReference type="AlphaFoldDB" id="A0A178FUL7"/>
<evidence type="ECO:0000313" key="14">
    <source>
        <dbReference type="EMBL" id="OAL75606.1"/>
    </source>
</evidence>
<accession>A0A178FUL7</accession>
<feature type="compositionally biased region" description="Polar residues" evidence="12">
    <location>
        <begin position="140"/>
        <end position="165"/>
    </location>
</feature>
<feature type="compositionally biased region" description="Polar residues" evidence="12">
    <location>
        <begin position="392"/>
        <end position="410"/>
    </location>
</feature>
<name>A0A178FUL7_TRIVO</name>
<evidence type="ECO:0000256" key="6">
    <source>
        <dbReference type="ARBA" id="ARBA00022833"/>
    </source>
</evidence>
<dbReference type="PANTHER" id="PTHR24399">
    <property type="entry name" value="ZINC FINGER AND BTB DOMAIN-CONTAINING"/>
    <property type="match status" value="1"/>
</dbReference>
<keyword evidence="9" id="KW-0804">Transcription</keyword>
<dbReference type="Gene3D" id="3.30.160.60">
    <property type="entry name" value="Classic Zinc Finger"/>
    <property type="match status" value="2"/>
</dbReference>
<dbReference type="PANTHER" id="PTHR24399:SF70">
    <property type="entry name" value="C2H2-TYPE DOMAIN-CONTAINING PROTEIN"/>
    <property type="match status" value="1"/>
</dbReference>
<feature type="domain" description="C2H2-type" evidence="13">
    <location>
        <begin position="306"/>
        <end position="333"/>
    </location>
</feature>
<keyword evidence="7" id="KW-0805">Transcription regulation</keyword>